<reference evidence="2" key="1">
    <citation type="journal article" date="2013" name="Science">
        <title>The Amborella genome and the evolution of flowering plants.</title>
        <authorList>
            <consortium name="Amborella Genome Project"/>
        </authorList>
    </citation>
    <scope>NUCLEOTIDE SEQUENCE [LARGE SCALE GENOMIC DNA]</scope>
</reference>
<proteinExistence type="predicted"/>
<gene>
    <name evidence="1" type="ORF">AMTR_s00070p00157570</name>
</gene>
<accession>U5DGP3</accession>
<dbReference type="Proteomes" id="UP000017836">
    <property type="component" value="Unassembled WGS sequence"/>
</dbReference>
<dbReference type="EMBL" id="KI392058">
    <property type="protein sequence ID" value="ERN20652.1"/>
    <property type="molecule type" value="Genomic_DNA"/>
</dbReference>
<sequence>MAVPRLSLPQGFSGLLGYVGLHHLVCSPPTNLGHPSLSLSCLPGCPLSCPPLSYCIPPVAIPQPLFTPSSPLFSLTLAFRVFFYPIPSFTGPFSRPYRSPFPF</sequence>
<dbReference type="Gramene" id="ERN20652">
    <property type="protein sequence ID" value="ERN20652"/>
    <property type="gene ID" value="AMTR_s00070p00157570"/>
</dbReference>
<evidence type="ECO:0000313" key="2">
    <source>
        <dbReference type="Proteomes" id="UP000017836"/>
    </source>
</evidence>
<organism evidence="1 2">
    <name type="scientific">Amborella trichopoda</name>
    <dbReference type="NCBI Taxonomy" id="13333"/>
    <lineage>
        <taxon>Eukaryota</taxon>
        <taxon>Viridiplantae</taxon>
        <taxon>Streptophyta</taxon>
        <taxon>Embryophyta</taxon>
        <taxon>Tracheophyta</taxon>
        <taxon>Spermatophyta</taxon>
        <taxon>Magnoliopsida</taxon>
        <taxon>Amborellales</taxon>
        <taxon>Amborellaceae</taxon>
        <taxon>Amborella</taxon>
    </lineage>
</organism>
<keyword evidence="2" id="KW-1185">Reference proteome</keyword>
<evidence type="ECO:0000313" key="1">
    <source>
        <dbReference type="EMBL" id="ERN20652.1"/>
    </source>
</evidence>
<dbReference type="AlphaFoldDB" id="U5DGP3"/>
<dbReference type="HOGENOM" id="CLU_2267406_0_0_1"/>
<name>U5DGP3_AMBTC</name>
<protein>
    <submittedName>
        <fullName evidence="1">Uncharacterized protein</fullName>
    </submittedName>
</protein>